<protein>
    <submittedName>
        <fullName evidence="2">Uncharacterized protein</fullName>
    </submittedName>
</protein>
<reference evidence="2 3" key="1">
    <citation type="submission" date="2022-04" db="EMBL/GenBank/DDBJ databases">
        <title>Chromosome-level reference genomes for two strains of Caenorhabditis briggsae: an improved platform for comparative genomics.</title>
        <authorList>
            <person name="Stevens L."/>
            <person name="Andersen E."/>
        </authorList>
    </citation>
    <scope>NUCLEOTIDE SEQUENCE [LARGE SCALE GENOMIC DNA]</scope>
    <source>
        <strain evidence="2">VX34</strain>
        <tissue evidence="2">Whole-organism</tissue>
    </source>
</reference>
<evidence type="ECO:0000256" key="1">
    <source>
        <dbReference type="SAM" id="MobiDB-lite"/>
    </source>
</evidence>
<dbReference type="EMBL" id="CP092622">
    <property type="protein sequence ID" value="UMM24774.1"/>
    <property type="molecule type" value="Genomic_DNA"/>
</dbReference>
<keyword evidence="3" id="KW-1185">Reference proteome</keyword>
<feature type="region of interest" description="Disordered" evidence="1">
    <location>
        <begin position="51"/>
        <end position="104"/>
    </location>
</feature>
<dbReference type="AlphaFoldDB" id="A0AAE9ENP1"/>
<feature type="region of interest" description="Disordered" evidence="1">
    <location>
        <begin position="1"/>
        <end position="34"/>
    </location>
</feature>
<evidence type="ECO:0000313" key="3">
    <source>
        <dbReference type="Proteomes" id="UP000829354"/>
    </source>
</evidence>
<evidence type="ECO:0000313" key="2">
    <source>
        <dbReference type="EMBL" id="UMM24774.1"/>
    </source>
</evidence>
<dbReference type="Proteomes" id="UP000829354">
    <property type="component" value="Chromosome III"/>
</dbReference>
<dbReference type="Pfam" id="PF17360">
    <property type="entry name" value="DUF5386"/>
    <property type="match status" value="2"/>
</dbReference>
<sequence length="145" mass="16205">MSRRNDSSRRHRKSRAVKNDHEYPLVSFDGGTSTPGEVKYMDEIALLKRGRIDKDAPKHPYNRRGQPPPISELSIPSPLPTKSPGLHTVMNGVPDATKSYKVGSDGELKYSTIKGGGERYELSSDKQFTCFQQTAGETCLFTFRD</sequence>
<proteinExistence type="predicted"/>
<organism evidence="2 3">
    <name type="scientific">Caenorhabditis briggsae</name>
    <dbReference type="NCBI Taxonomy" id="6238"/>
    <lineage>
        <taxon>Eukaryota</taxon>
        <taxon>Metazoa</taxon>
        <taxon>Ecdysozoa</taxon>
        <taxon>Nematoda</taxon>
        <taxon>Chromadorea</taxon>
        <taxon>Rhabditida</taxon>
        <taxon>Rhabditina</taxon>
        <taxon>Rhabditomorpha</taxon>
        <taxon>Rhabditoidea</taxon>
        <taxon>Rhabditidae</taxon>
        <taxon>Peloderinae</taxon>
        <taxon>Caenorhabditis</taxon>
    </lineage>
</organism>
<name>A0AAE9ENP1_CAEBR</name>
<gene>
    <name evidence="2" type="ORF">L5515_004850</name>
</gene>
<accession>A0AAE9ENP1</accession>
<dbReference type="InterPro" id="IPR035332">
    <property type="entry name" value="DUF5386"/>
</dbReference>